<comment type="caution">
    <text evidence="1">The sequence shown here is derived from an EMBL/GenBank/DDBJ whole genome shotgun (WGS) entry which is preliminary data.</text>
</comment>
<dbReference type="SUPFAM" id="SSF53850">
    <property type="entry name" value="Periplasmic binding protein-like II"/>
    <property type="match status" value="1"/>
</dbReference>
<dbReference type="PANTHER" id="PTHR43649">
    <property type="entry name" value="ARABINOSE-BINDING PROTEIN-RELATED"/>
    <property type="match status" value="1"/>
</dbReference>
<evidence type="ECO:0000313" key="1">
    <source>
        <dbReference type="EMBL" id="NKY60697.1"/>
    </source>
</evidence>
<dbReference type="EMBL" id="JAAXOT010000026">
    <property type="protein sequence ID" value="NKY60697.1"/>
    <property type="molecule type" value="Genomic_DNA"/>
</dbReference>
<keyword evidence="2" id="KW-1185">Reference proteome</keyword>
<gene>
    <name evidence="1" type="ORF">HGA15_32080</name>
</gene>
<sequence length="462" mass="50436">MRALSRRPDRTTRRRGILALVFATVVAVLAGGCTGAPETRSLTDQVADAPVGPDGLLDGKPYDGTTIRFLTCCATVPQFAALDQRTADFTERTGIRVEWSNIPYAAFLQKIVAESAIGGGTYDALIWPDAWGPSLKIGVQPLDEVMAAHGVTMDDFSGPFREAASAGAENSTYGMPIRGFSYNLFYRKDIYAKLGLEPPTTWAEYYRQLEIIKNGTPEHPVAGQFGRRNGQNLNTWLSMLWSNGGELLDENGAPAFDTPAGIEATEQYLQTIRAGYTPPESSNWGELESTQAFLNGDAATVFTWSWHLEDFVNPTKAAPELAENVGVAPMPAFPGHDEQSYAYTWLAGVLNTSHHQGAAWEYVKWMTNADTERRIALDKSDPATSTGITMHDSNMLDPEVNAVNNDLPELQYEALQSGRAIPMSLDWPRIMDVLAVAISNMANGADVRAQLTDAAHRIAELD</sequence>
<accession>A0A846YNJ8</accession>
<dbReference type="AlphaFoldDB" id="A0A846YNJ8"/>
<dbReference type="InterPro" id="IPR006059">
    <property type="entry name" value="SBP"/>
</dbReference>
<dbReference type="RefSeq" id="WP_062980189.1">
    <property type="nucleotide sequence ID" value="NZ_JAAXOT010000026.1"/>
</dbReference>
<dbReference type="Pfam" id="PF01547">
    <property type="entry name" value="SBP_bac_1"/>
    <property type="match status" value="1"/>
</dbReference>
<dbReference type="InterPro" id="IPR050490">
    <property type="entry name" value="Bact_solute-bd_prot1"/>
</dbReference>
<dbReference type="Proteomes" id="UP000570678">
    <property type="component" value="Unassembled WGS sequence"/>
</dbReference>
<evidence type="ECO:0000313" key="2">
    <source>
        <dbReference type="Proteomes" id="UP000570678"/>
    </source>
</evidence>
<reference evidence="1 2" key="1">
    <citation type="submission" date="2020-04" db="EMBL/GenBank/DDBJ databases">
        <title>MicrobeNet Type strains.</title>
        <authorList>
            <person name="Nicholson A.C."/>
        </authorList>
    </citation>
    <scope>NUCLEOTIDE SEQUENCE [LARGE SCALE GENOMIC DNA]</scope>
    <source>
        <strain evidence="1 2">JCM 3332</strain>
    </source>
</reference>
<protein>
    <submittedName>
        <fullName evidence="1">Sugar ABC transporter substrate-binding protein</fullName>
    </submittedName>
</protein>
<organism evidence="1 2">
    <name type="scientific">Nocardia flavorosea</name>
    <dbReference type="NCBI Taxonomy" id="53429"/>
    <lineage>
        <taxon>Bacteria</taxon>
        <taxon>Bacillati</taxon>
        <taxon>Actinomycetota</taxon>
        <taxon>Actinomycetes</taxon>
        <taxon>Mycobacteriales</taxon>
        <taxon>Nocardiaceae</taxon>
        <taxon>Nocardia</taxon>
    </lineage>
</organism>
<proteinExistence type="predicted"/>
<dbReference type="PANTHER" id="PTHR43649:SF12">
    <property type="entry name" value="DIACETYLCHITOBIOSE BINDING PROTEIN DASA"/>
    <property type="match status" value="1"/>
</dbReference>
<dbReference type="PROSITE" id="PS51257">
    <property type="entry name" value="PROKAR_LIPOPROTEIN"/>
    <property type="match status" value="1"/>
</dbReference>
<dbReference type="CDD" id="cd13585">
    <property type="entry name" value="PBP2_TMBP_like"/>
    <property type="match status" value="1"/>
</dbReference>
<dbReference type="Gene3D" id="3.40.190.10">
    <property type="entry name" value="Periplasmic binding protein-like II"/>
    <property type="match status" value="2"/>
</dbReference>
<name>A0A846YNJ8_9NOCA</name>